<comment type="pathway">
    <text evidence="1 11">Purine metabolism; 7-cyano-7-deazaguanine biosynthesis.</text>
</comment>
<dbReference type="GO" id="GO:0005524">
    <property type="term" value="F:ATP binding"/>
    <property type="evidence" value="ECO:0007669"/>
    <property type="project" value="UniProtKB-UniRule"/>
</dbReference>
<comment type="function">
    <text evidence="11">Catalyzes the ATP-dependent conversion of 7-carboxy-7-deazaguanine (CDG) to 7-cyano-7-deazaguanine (preQ(0)).</text>
</comment>
<evidence type="ECO:0000256" key="6">
    <source>
        <dbReference type="ARBA" id="ARBA00022833"/>
    </source>
</evidence>
<evidence type="ECO:0000256" key="4">
    <source>
        <dbReference type="ARBA" id="ARBA00022741"/>
    </source>
</evidence>
<dbReference type="UniPathway" id="UPA00391"/>
<dbReference type="GO" id="GO:0016879">
    <property type="term" value="F:ligase activity, forming carbon-nitrogen bonds"/>
    <property type="evidence" value="ECO:0007669"/>
    <property type="project" value="UniProtKB-UniRule"/>
</dbReference>
<evidence type="ECO:0000256" key="5">
    <source>
        <dbReference type="ARBA" id="ARBA00022785"/>
    </source>
</evidence>
<dbReference type="EC" id="6.3.4.20" evidence="9 11"/>
<dbReference type="Proteomes" id="UP000594404">
    <property type="component" value="Chromosome"/>
</dbReference>
<evidence type="ECO:0000313" key="13">
    <source>
        <dbReference type="Proteomes" id="UP000594404"/>
    </source>
</evidence>
<dbReference type="HAMAP" id="MF_01633">
    <property type="entry name" value="QueC"/>
    <property type="match status" value="1"/>
</dbReference>
<feature type="binding site" evidence="11">
    <location>
        <begin position="19"/>
        <end position="29"/>
    </location>
    <ligand>
        <name>ATP</name>
        <dbReference type="ChEBI" id="CHEBI:30616"/>
    </ligand>
</feature>
<feature type="binding site" evidence="11">
    <location>
        <position position="212"/>
    </location>
    <ligand>
        <name>Zn(2+)</name>
        <dbReference type="ChEBI" id="CHEBI:29105"/>
    </ligand>
</feature>
<dbReference type="GO" id="GO:0008270">
    <property type="term" value="F:zinc ion binding"/>
    <property type="evidence" value="ECO:0007669"/>
    <property type="project" value="UniProtKB-UniRule"/>
</dbReference>
<evidence type="ECO:0000256" key="7">
    <source>
        <dbReference type="ARBA" id="ARBA00022840"/>
    </source>
</evidence>
<evidence type="ECO:0000256" key="2">
    <source>
        <dbReference type="ARBA" id="ARBA00022598"/>
    </source>
</evidence>
<feature type="binding site" evidence="11">
    <location>
        <position position="209"/>
    </location>
    <ligand>
        <name>Zn(2+)</name>
        <dbReference type="ChEBI" id="CHEBI:29105"/>
    </ligand>
</feature>
<gene>
    <name evidence="11 12" type="primary">queC</name>
    <name evidence="12" type="ORF">CVT01_07255</name>
</gene>
<protein>
    <recommendedName>
        <fullName evidence="9 11">7-cyano-7-deazaguanine synthase</fullName>
        <ecNumber evidence="9 11">6.3.4.20</ecNumber>
    </recommendedName>
    <alternativeName>
        <fullName evidence="11">7-cyano-7-carbaguanine synthase</fullName>
    </alternativeName>
    <alternativeName>
        <fullName evidence="11">PreQ(0) synthase</fullName>
    </alternativeName>
    <alternativeName>
        <fullName evidence="11">Queuosine biosynthesis protein QueC</fullName>
    </alternativeName>
</protein>
<dbReference type="RefSeq" id="WP_107714205.1">
    <property type="nucleotide sequence ID" value="NZ_CP049266.1"/>
</dbReference>
<evidence type="ECO:0000256" key="9">
    <source>
        <dbReference type="ARBA" id="ARBA00039149"/>
    </source>
</evidence>
<dbReference type="EMBL" id="CP049266">
    <property type="protein sequence ID" value="QPH92307.1"/>
    <property type="molecule type" value="Genomic_DNA"/>
</dbReference>
<dbReference type="Pfam" id="PF06508">
    <property type="entry name" value="QueC"/>
    <property type="match status" value="1"/>
</dbReference>
<dbReference type="SUPFAM" id="SSF52402">
    <property type="entry name" value="Adenine nucleotide alpha hydrolases-like"/>
    <property type="match status" value="1"/>
</dbReference>
<dbReference type="CDD" id="cd01995">
    <property type="entry name" value="QueC-like"/>
    <property type="match status" value="1"/>
</dbReference>
<proteinExistence type="inferred from homology"/>
<dbReference type="Gene3D" id="3.40.50.620">
    <property type="entry name" value="HUPs"/>
    <property type="match status" value="1"/>
</dbReference>
<feature type="binding site" evidence="11">
    <location>
        <position position="206"/>
    </location>
    <ligand>
        <name>Zn(2+)</name>
        <dbReference type="ChEBI" id="CHEBI:29105"/>
    </ligand>
</feature>
<evidence type="ECO:0000256" key="11">
    <source>
        <dbReference type="HAMAP-Rule" id="MF_01633"/>
    </source>
</evidence>
<keyword evidence="6 11" id="KW-0862">Zinc</keyword>
<organism evidence="12 13">
    <name type="scientific">Campylobacter concisus</name>
    <dbReference type="NCBI Taxonomy" id="199"/>
    <lineage>
        <taxon>Bacteria</taxon>
        <taxon>Pseudomonadati</taxon>
        <taxon>Campylobacterota</taxon>
        <taxon>Epsilonproteobacteria</taxon>
        <taxon>Campylobacterales</taxon>
        <taxon>Campylobacteraceae</taxon>
        <taxon>Campylobacter</taxon>
    </lineage>
</organism>
<dbReference type="PANTHER" id="PTHR42914">
    <property type="entry name" value="7-CYANO-7-DEAZAGUANINE SYNTHASE"/>
    <property type="match status" value="1"/>
</dbReference>
<dbReference type="AlphaFoldDB" id="A0A7S9RIU7"/>
<accession>A0A7S9RIU7</accession>
<comment type="cofactor">
    <cofactor evidence="11">
        <name>Zn(2+)</name>
        <dbReference type="ChEBI" id="CHEBI:29105"/>
    </cofactor>
    <text evidence="11">Binds 1 zinc ion per subunit.</text>
</comment>
<keyword evidence="3 11" id="KW-0479">Metal-binding</keyword>
<comment type="similarity">
    <text evidence="8 11">Belongs to the QueC family.</text>
</comment>
<keyword evidence="4 11" id="KW-0547">Nucleotide-binding</keyword>
<dbReference type="InterPro" id="IPR014729">
    <property type="entry name" value="Rossmann-like_a/b/a_fold"/>
</dbReference>
<dbReference type="NCBIfam" id="TIGR00364">
    <property type="entry name" value="7-cyano-7-deazaguanine synthase QueC"/>
    <property type="match status" value="1"/>
</dbReference>
<dbReference type="PANTHER" id="PTHR42914:SF1">
    <property type="entry name" value="7-CYANO-7-DEAZAGUANINE SYNTHASE"/>
    <property type="match status" value="1"/>
</dbReference>
<comment type="catalytic activity">
    <reaction evidence="10 11">
        <text>7-carboxy-7-carbaguanine + NH4(+) + 2 ATP = 7-cyano-7-carbaguanine + 2 AMP + 2 diphosphate + 2 H(+)</text>
        <dbReference type="Rhea" id="RHEA:27982"/>
        <dbReference type="ChEBI" id="CHEBI:15378"/>
        <dbReference type="ChEBI" id="CHEBI:28938"/>
        <dbReference type="ChEBI" id="CHEBI:30616"/>
        <dbReference type="ChEBI" id="CHEBI:33019"/>
        <dbReference type="ChEBI" id="CHEBI:45075"/>
        <dbReference type="ChEBI" id="CHEBI:61036"/>
        <dbReference type="ChEBI" id="CHEBI:456215"/>
        <dbReference type="EC" id="6.3.4.20"/>
    </reaction>
</comment>
<dbReference type="InterPro" id="IPR018317">
    <property type="entry name" value="QueC"/>
</dbReference>
<name>A0A7S9RIU7_9BACT</name>
<evidence type="ECO:0000256" key="1">
    <source>
        <dbReference type="ARBA" id="ARBA00005061"/>
    </source>
</evidence>
<evidence type="ECO:0000256" key="3">
    <source>
        <dbReference type="ARBA" id="ARBA00022723"/>
    </source>
</evidence>
<keyword evidence="5 11" id="KW-0671">Queuosine biosynthesis</keyword>
<dbReference type="GO" id="GO:0008616">
    <property type="term" value="P:tRNA queuosine(34) biosynthetic process"/>
    <property type="evidence" value="ECO:0007669"/>
    <property type="project" value="UniProtKB-UniRule"/>
</dbReference>
<evidence type="ECO:0000313" key="12">
    <source>
        <dbReference type="EMBL" id="QPH92307.1"/>
    </source>
</evidence>
<reference evidence="12 13" key="1">
    <citation type="journal article" date="2018" name="Emerg. Microbes Infect.">
        <title>Genomic analysis of oral Campylobacter concisus strains identified a potential bacterial molecular marker associated with active Crohn's disease.</title>
        <authorList>
            <person name="Liu F."/>
            <person name="Ma R."/>
            <person name="Tay C.Y.A."/>
            <person name="Octavia S."/>
            <person name="Lan R."/>
            <person name="Chung H.K.L."/>
            <person name="Riordan S.M."/>
            <person name="Grimm M.C."/>
            <person name="Leong R.W."/>
            <person name="Tanaka M.M."/>
            <person name="Connor S."/>
            <person name="Zhang L."/>
        </authorList>
    </citation>
    <scope>NUCLEOTIDE SEQUENCE [LARGE SCALE GENOMIC DNA]</scope>
    <source>
        <strain evidence="12 13">P1CDO3</strain>
    </source>
</reference>
<sequence length="232" mass="25474">MYNFSKFKGQNMKKAVCIMSGGMDSTLCAVMAKRAGYDVVALHFDYGQRTMKREKRAFDEICERLGVVKKINLDVSFIAQIGGNSLTDKSLQIRKDGVSKDVPNTYVPFRNGVFISIAAALAEKEGAQAIYIGVVEEDSSGYPDCKESFIKSINEAINLGTSANFSCEIITPLVNLSKADIVAKSLELGSPIELTWSCYESEDEACGLCDSCRLRLNGFKKANAVDKIPYKK</sequence>
<feature type="binding site" evidence="11">
    <location>
        <position position="198"/>
    </location>
    <ligand>
        <name>Zn(2+)</name>
        <dbReference type="ChEBI" id="CHEBI:29105"/>
    </ligand>
</feature>
<evidence type="ECO:0000256" key="8">
    <source>
        <dbReference type="ARBA" id="ARBA00037993"/>
    </source>
</evidence>
<dbReference type="PIRSF" id="PIRSF006293">
    <property type="entry name" value="ExsB"/>
    <property type="match status" value="1"/>
</dbReference>
<evidence type="ECO:0000256" key="10">
    <source>
        <dbReference type="ARBA" id="ARBA00047890"/>
    </source>
</evidence>
<keyword evidence="7 11" id="KW-0067">ATP-binding</keyword>
<keyword evidence="2 11" id="KW-0436">Ligase</keyword>